<feature type="compositionally biased region" description="Acidic residues" evidence="1">
    <location>
        <begin position="73"/>
        <end position="85"/>
    </location>
</feature>
<accession>A0A6A4IM03</accession>
<feature type="compositionally biased region" description="Basic residues" evidence="1">
    <location>
        <begin position="23"/>
        <end position="32"/>
    </location>
</feature>
<gene>
    <name evidence="2" type="ORF">BT96DRAFT_468183</name>
</gene>
<dbReference type="OrthoDB" id="3070955at2759"/>
<protein>
    <submittedName>
        <fullName evidence="2">Uncharacterized protein</fullName>
    </submittedName>
</protein>
<evidence type="ECO:0000256" key="1">
    <source>
        <dbReference type="SAM" id="MobiDB-lite"/>
    </source>
</evidence>
<feature type="compositionally biased region" description="Pro residues" evidence="1">
    <location>
        <begin position="1"/>
        <end position="10"/>
    </location>
</feature>
<name>A0A6A4IM03_9AGAR</name>
<feature type="region of interest" description="Disordered" evidence="1">
    <location>
        <begin position="1"/>
        <end position="96"/>
    </location>
</feature>
<keyword evidence="3" id="KW-1185">Reference proteome</keyword>
<reference evidence="2" key="1">
    <citation type="journal article" date="2019" name="Environ. Microbiol.">
        <title>Fungal ecological strategies reflected in gene transcription - a case study of two litter decomposers.</title>
        <authorList>
            <person name="Barbi F."/>
            <person name="Kohler A."/>
            <person name="Barry K."/>
            <person name="Baskaran P."/>
            <person name="Daum C."/>
            <person name="Fauchery L."/>
            <person name="Ihrmark K."/>
            <person name="Kuo A."/>
            <person name="LaButti K."/>
            <person name="Lipzen A."/>
            <person name="Morin E."/>
            <person name="Grigoriev I.V."/>
            <person name="Henrissat B."/>
            <person name="Lindahl B."/>
            <person name="Martin F."/>
        </authorList>
    </citation>
    <scope>NUCLEOTIDE SEQUENCE</scope>
    <source>
        <strain evidence="2">JB14</strain>
    </source>
</reference>
<evidence type="ECO:0000313" key="3">
    <source>
        <dbReference type="Proteomes" id="UP000799118"/>
    </source>
</evidence>
<feature type="compositionally biased region" description="Polar residues" evidence="1">
    <location>
        <begin position="35"/>
        <end position="44"/>
    </location>
</feature>
<dbReference type="EMBL" id="ML769386">
    <property type="protein sequence ID" value="KAE9410098.1"/>
    <property type="molecule type" value="Genomic_DNA"/>
</dbReference>
<proteinExistence type="predicted"/>
<dbReference type="Proteomes" id="UP000799118">
    <property type="component" value="Unassembled WGS sequence"/>
</dbReference>
<feature type="compositionally biased region" description="Basic and acidic residues" evidence="1">
    <location>
        <begin position="86"/>
        <end position="96"/>
    </location>
</feature>
<organism evidence="2 3">
    <name type="scientific">Gymnopus androsaceus JB14</name>
    <dbReference type="NCBI Taxonomy" id="1447944"/>
    <lineage>
        <taxon>Eukaryota</taxon>
        <taxon>Fungi</taxon>
        <taxon>Dikarya</taxon>
        <taxon>Basidiomycota</taxon>
        <taxon>Agaricomycotina</taxon>
        <taxon>Agaricomycetes</taxon>
        <taxon>Agaricomycetidae</taxon>
        <taxon>Agaricales</taxon>
        <taxon>Marasmiineae</taxon>
        <taxon>Omphalotaceae</taxon>
        <taxon>Gymnopus</taxon>
    </lineage>
</organism>
<dbReference type="AlphaFoldDB" id="A0A6A4IM03"/>
<evidence type="ECO:0000313" key="2">
    <source>
        <dbReference type="EMBL" id="KAE9410098.1"/>
    </source>
</evidence>
<sequence>MDLYTPPTPVSPNSRPVSGYTRPSHHYRKRISALRLSSDTTSTLPEYIPTNPISTKVTEATEIEDAPPGYPDSAEEADEDTDLSEDDRRKSVFDWN</sequence>